<gene>
    <name evidence="1" type="ORF">HETIRDRAFT_307606</name>
</gene>
<name>W4KKX4_HETIT</name>
<dbReference type="InParanoid" id="W4KKX4"/>
<proteinExistence type="predicted"/>
<organism evidence="1 2">
    <name type="scientific">Heterobasidion irregulare (strain TC 32-1)</name>
    <dbReference type="NCBI Taxonomy" id="747525"/>
    <lineage>
        <taxon>Eukaryota</taxon>
        <taxon>Fungi</taxon>
        <taxon>Dikarya</taxon>
        <taxon>Basidiomycota</taxon>
        <taxon>Agaricomycotina</taxon>
        <taxon>Agaricomycetes</taxon>
        <taxon>Russulales</taxon>
        <taxon>Bondarzewiaceae</taxon>
        <taxon>Heterobasidion</taxon>
        <taxon>Heterobasidion annosum species complex</taxon>
    </lineage>
</organism>
<dbReference type="GeneID" id="20669507"/>
<sequence length="70" mass="7613">MGLSKFLFLSKCVPLDPLLPFRYLNVIEDPLVGCSQLGGDQPHSVIVSIFSTHLALFGISPKLPNTFLGL</sequence>
<evidence type="ECO:0000313" key="1">
    <source>
        <dbReference type="EMBL" id="ETW86503.1"/>
    </source>
</evidence>
<dbReference type="EMBL" id="KI925454">
    <property type="protein sequence ID" value="ETW86503.1"/>
    <property type="molecule type" value="Genomic_DNA"/>
</dbReference>
<protein>
    <submittedName>
        <fullName evidence="1">Uncharacterized protein</fullName>
    </submittedName>
</protein>
<keyword evidence="2" id="KW-1185">Reference proteome</keyword>
<evidence type="ECO:0000313" key="2">
    <source>
        <dbReference type="Proteomes" id="UP000030671"/>
    </source>
</evidence>
<dbReference type="HOGENOM" id="CLU_2758077_0_0_1"/>
<accession>W4KKX4</accession>
<reference evidence="1 2" key="1">
    <citation type="journal article" date="2012" name="New Phytol.">
        <title>Insight into trade-off between wood decay and parasitism from the genome of a fungal forest pathogen.</title>
        <authorList>
            <person name="Olson A."/>
            <person name="Aerts A."/>
            <person name="Asiegbu F."/>
            <person name="Belbahri L."/>
            <person name="Bouzid O."/>
            <person name="Broberg A."/>
            <person name="Canback B."/>
            <person name="Coutinho P.M."/>
            <person name="Cullen D."/>
            <person name="Dalman K."/>
            <person name="Deflorio G."/>
            <person name="van Diepen L.T."/>
            <person name="Dunand C."/>
            <person name="Duplessis S."/>
            <person name="Durling M."/>
            <person name="Gonthier P."/>
            <person name="Grimwood J."/>
            <person name="Fossdal C.G."/>
            <person name="Hansson D."/>
            <person name="Henrissat B."/>
            <person name="Hietala A."/>
            <person name="Himmelstrand K."/>
            <person name="Hoffmeister D."/>
            <person name="Hogberg N."/>
            <person name="James T.Y."/>
            <person name="Karlsson M."/>
            <person name="Kohler A."/>
            <person name="Kues U."/>
            <person name="Lee Y.H."/>
            <person name="Lin Y.C."/>
            <person name="Lind M."/>
            <person name="Lindquist E."/>
            <person name="Lombard V."/>
            <person name="Lucas S."/>
            <person name="Lunden K."/>
            <person name="Morin E."/>
            <person name="Murat C."/>
            <person name="Park J."/>
            <person name="Raffaello T."/>
            <person name="Rouze P."/>
            <person name="Salamov A."/>
            <person name="Schmutz J."/>
            <person name="Solheim H."/>
            <person name="Stahlberg J."/>
            <person name="Velez H."/>
            <person name="de Vries R.P."/>
            <person name="Wiebenga A."/>
            <person name="Woodward S."/>
            <person name="Yakovlev I."/>
            <person name="Garbelotto M."/>
            <person name="Martin F."/>
            <person name="Grigoriev I.V."/>
            <person name="Stenlid J."/>
        </authorList>
    </citation>
    <scope>NUCLEOTIDE SEQUENCE [LARGE SCALE GENOMIC DNA]</scope>
    <source>
        <strain evidence="1 2">TC 32-1</strain>
    </source>
</reference>
<dbReference type="Proteomes" id="UP000030671">
    <property type="component" value="Unassembled WGS sequence"/>
</dbReference>
<dbReference type="RefSeq" id="XP_009540519.1">
    <property type="nucleotide sequence ID" value="XM_009542224.1"/>
</dbReference>
<dbReference type="AlphaFoldDB" id="W4KKX4"/>
<dbReference type="KEGG" id="hir:HETIRDRAFT_307606"/>